<reference evidence="1 2" key="1">
    <citation type="journal article" date="2019" name="Commun. Biol.">
        <title>The bagworm genome reveals a unique fibroin gene that provides high tensile strength.</title>
        <authorList>
            <person name="Kono N."/>
            <person name="Nakamura H."/>
            <person name="Ohtoshi R."/>
            <person name="Tomita M."/>
            <person name="Numata K."/>
            <person name="Arakawa K."/>
        </authorList>
    </citation>
    <scope>NUCLEOTIDE SEQUENCE [LARGE SCALE GENOMIC DNA]</scope>
</reference>
<dbReference type="Proteomes" id="UP000299102">
    <property type="component" value="Unassembled WGS sequence"/>
</dbReference>
<sequence>MNKGMRLHLSPKTIVVVNCRRTPKRFRKVCEEAEGTAGAVPSGTGAKISIMSRTELMLSSVVAVEGRPSKRSCTLATTCEACAAIKKSDHQTLSIILLTLQKIRSPRPSWKKFEV</sequence>
<dbReference type="EMBL" id="BGZK01000063">
    <property type="protein sequence ID" value="GBP14353.1"/>
    <property type="molecule type" value="Genomic_DNA"/>
</dbReference>
<accession>A0A4C1TIK9</accession>
<comment type="caution">
    <text evidence="1">The sequence shown here is derived from an EMBL/GenBank/DDBJ whole genome shotgun (WGS) entry which is preliminary data.</text>
</comment>
<keyword evidence="2" id="KW-1185">Reference proteome</keyword>
<proteinExistence type="predicted"/>
<protein>
    <submittedName>
        <fullName evidence="1">Uncharacterized protein</fullName>
    </submittedName>
</protein>
<evidence type="ECO:0000313" key="1">
    <source>
        <dbReference type="EMBL" id="GBP14353.1"/>
    </source>
</evidence>
<gene>
    <name evidence="1" type="ORF">EVAR_92350_1</name>
</gene>
<dbReference type="AlphaFoldDB" id="A0A4C1TIK9"/>
<name>A0A4C1TIK9_EUMVA</name>
<organism evidence="1 2">
    <name type="scientific">Eumeta variegata</name>
    <name type="common">Bagworm moth</name>
    <name type="synonym">Eumeta japonica</name>
    <dbReference type="NCBI Taxonomy" id="151549"/>
    <lineage>
        <taxon>Eukaryota</taxon>
        <taxon>Metazoa</taxon>
        <taxon>Ecdysozoa</taxon>
        <taxon>Arthropoda</taxon>
        <taxon>Hexapoda</taxon>
        <taxon>Insecta</taxon>
        <taxon>Pterygota</taxon>
        <taxon>Neoptera</taxon>
        <taxon>Endopterygota</taxon>
        <taxon>Lepidoptera</taxon>
        <taxon>Glossata</taxon>
        <taxon>Ditrysia</taxon>
        <taxon>Tineoidea</taxon>
        <taxon>Psychidae</taxon>
        <taxon>Oiketicinae</taxon>
        <taxon>Eumeta</taxon>
    </lineage>
</organism>
<evidence type="ECO:0000313" key="2">
    <source>
        <dbReference type="Proteomes" id="UP000299102"/>
    </source>
</evidence>